<dbReference type="InterPro" id="IPR000571">
    <property type="entry name" value="Znf_CCCH"/>
</dbReference>
<feature type="domain" description="C3H1-type" evidence="6">
    <location>
        <begin position="316"/>
        <end position="338"/>
    </location>
</feature>
<protein>
    <recommendedName>
        <fullName evidence="6">C3H1-type domain-containing protein</fullName>
    </recommendedName>
</protein>
<feature type="region of interest" description="Disordered" evidence="5">
    <location>
        <begin position="286"/>
        <end position="306"/>
    </location>
</feature>
<reference evidence="7 8" key="1">
    <citation type="journal article" date="2008" name="Science">
        <title>The Physcomitrella genome reveals evolutionary insights into the conquest of land by plants.</title>
        <authorList>
            <person name="Rensing S."/>
            <person name="Lang D."/>
            <person name="Zimmer A."/>
            <person name="Terry A."/>
            <person name="Salamov A."/>
            <person name="Shapiro H."/>
            <person name="Nishiyama T."/>
            <person name="Perroud P.-F."/>
            <person name="Lindquist E."/>
            <person name="Kamisugi Y."/>
            <person name="Tanahashi T."/>
            <person name="Sakakibara K."/>
            <person name="Fujita T."/>
            <person name="Oishi K."/>
            <person name="Shin-I T."/>
            <person name="Kuroki Y."/>
            <person name="Toyoda A."/>
            <person name="Suzuki Y."/>
            <person name="Hashimoto A."/>
            <person name="Yamaguchi K."/>
            <person name="Sugano A."/>
            <person name="Kohara Y."/>
            <person name="Fujiyama A."/>
            <person name="Anterola A."/>
            <person name="Aoki S."/>
            <person name="Ashton N."/>
            <person name="Barbazuk W.B."/>
            <person name="Barker E."/>
            <person name="Bennetzen J."/>
            <person name="Bezanilla M."/>
            <person name="Blankenship R."/>
            <person name="Cho S.H."/>
            <person name="Dutcher S."/>
            <person name="Estelle M."/>
            <person name="Fawcett J.A."/>
            <person name="Gundlach H."/>
            <person name="Hanada K."/>
            <person name="Heyl A."/>
            <person name="Hicks K.A."/>
            <person name="Hugh J."/>
            <person name="Lohr M."/>
            <person name="Mayer K."/>
            <person name="Melkozernov A."/>
            <person name="Murata T."/>
            <person name="Nelson D."/>
            <person name="Pils B."/>
            <person name="Prigge M."/>
            <person name="Reiss B."/>
            <person name="Renner T."/>
            <person name="Rombauts S."/>
            <person name="Rushton P."/>
            <person name="Sanderfoot A."/>
            <person name="Schween G."/>
            <person name="Shiu S.-H."/>
            <person name="Stueber K."/>
            <person name="Theodoulou F.L."/>
            <person name="Tu H."/>
            <person name="Van de Peer Y."/>
            <person name="Verrier P.J."/>
            <person name="Waters E."/>
            <person name="Wood A."/>
            <person name="Yang L."/>
            <person name="Cove D."/>
            <person name="Cuming A."/>
            <person name="Hasebe M."/>
            <person name="Lucas S."/>
            <person name="Mishler D.B."/>
            <person name="Reski R."/>
            <person name="Grigoriev I."/>
            <person name="Quatrano R.S."/>
            <person name="Boore J.L."/>
        </authorList>
    </citation>
    <scope>NUCLEOTIDE SEQUENCE [LARGE SCALE GENOMIC DNA]</scope>
    <source>
        <strain evidence="7 8">cv. Gransden 2004</strain>
    </source>
</reference>
<accession>A0A7I3ZNS9</accession>
<evidence type="ECO:0000256" key="2">
    <source>
        <dbReference type="ARBA" id="ARBA00022771"/>
    </source>
</evidence>
<evidence type="ECO:0000256" key="1">
    <source>
        <dbReference type="ARBA" id="ARBA00022723"/>
    </source>
</evidence>
<dbReference type="EnsemblPlants" id="Pp3c1_21370V3.2">
    <property type="protein sequence ID" value="PAC:32966600.CDS.1"/>
    <property type="gene ID" value="Pp3c1_21370"/>
</dbReference>
<proteinExistence type="predicted"/>
<name>A0A7I3ZNS9_PHYPA</name>
<dbReference type="AlphaFoldDB" id="A0A7I3ZNS9"/>
<organism evidence="7 8">
    <name type="scientific">Physcomitrium patens</name>
    <name type="common">Spreading-leaved earth moss</name>
    <name type="synonym">Physcomitrella patens</name>
    <dbReference type="NCBI Taxonomy" id="3218"/>
    <lineage>
        <taxon>Eukaryota</taxon>
        <taxon>Viridiplantae</taxon>
        <taxon>Streptophyta</taxon>
        <taxon>Embryophyta</taxon>
        <taxon>Bryophyta</taxon>
        <taxon>Bryophytina</taxon>
        <taxon>Bryopsida</taxon>
        <taxon>Funariidae</taxon>
        <taxon>Funariales</taxon>
        <taxon>Funariaceae</taxon>
        <taxon>Physcomitrium</taxon>
    </lineage>
</organism>
<keyword evidence="8" id="KW-1185">Reference proteome</keyword>
<dbReference type="PROSITE" id="PS50103">
    <property type="entry name" value="ZF_C3H1"/>
    <property type="match status" value="1"/>
</dbReference>
<keyword evidence="3 4" id="KW-0862">Zinc</keyword>
<dbReference type="Gene3D" id="4.10.1000.10">
    <property type="entry name" value="Zinc finger, CCCH-type"/>
    <property type="match status" value="1"/>
</dbReference>
<reference evidence="7" key="3">
    <citation type="submission" date="2020-12" db="UniProtKB">
        <authorList>
            <consortium name="EnsemblPlants"/>
        </authorList>
    </citation>
    <scope>IDENTIFICATION</scope>
</reference>
<gene>
    <name evidence="7" type="primary">LOC112287824</name>
</gene>
<reference evidence="7 8" key="2">
    <citation type="journal article" date="2018" name="Plant J.">
        <title>The Physcomitrella patens chromosome-scale assembly reveals moss genome structure and evolution.</title>
        <authorList>
            <person name="Lang D."/>
            <person name="Ullrich K.K."/>
            <person name="Murat F."/>
            <person name="Fuchs J."/>
            <person name="Jenkins J."/>
            <person name="Haas F.B."/>
            <person name="Piednoel M."/>
            <person name="Gundlach H."/>
            <person name="Van Bel M."/>
            <person name="Meyberg R."/>
            <person name="Vives C."/>
            <person name="Morata J."/>
            <person name="Symeonidi A."/>
            <person name="Hiss M."/>
            <person name="Muchero W."/>
            <person name="Kamisugi Y."/>
            <person name="Saleh O."/>
            <person name="Blanc G."/>
            <person name="Decker E.L."/>
            <person name="van Gessel N."/>
            <person name="Grimwood J."/>
            <person name="Hayes R.D."/>
            <person name="Graham S.W."/>
            <person name="Gunter L.E."/>
            <person name="McDaniel S.F."/>
            <person name="Hoernstein S.N.W."/>
            <person name="Larsson A."/>
            <person name="Li F.W."/>
            <person name="Perroud P.F."/>
            <person name="Phillips J."/>
            <person name="Ranjan P."/>
            <person name="Rokshar D.S."/>
            <person name="Rothfels C.J."/>
            <person name="Schneider L."/>
            <person name="Shu S."/>
            <person name="Stevenson D.W."/>
            <person name="Thummler F."/>
            <person name="Tillich M."/>
            <person name="Villarreal Aguilar J.C."/>
            <person name="Widiez T."/>
            <person name="Wong G.K."/>
            <person name="Wymore A."/>
            <person name="Zhang Y."/>
            <person name="Zimmer A.D."/>
            <person name="Quatrano R.S."/>
            <person name="Mayer K.F.X."/>
            <person name="Goodstein D."/>
            <person name="Casacuberta J.M."/>
            <person name="Vandepoele K."/>
            <person name="Reski R."/>
            <person name="Cuming A.C."/>
            <person name="Tuskan G.A."/>
            <person name="Maumus F."/>
            <person name="Salse J."/>
            <person name="Schmutz J."/>
            <person name="Rensing S.A."/>
        </authorList>
    </citation>
    <scope>NUCLEOTIDE SEQUENCE [LARGE SCALE GENOMIC DNA]</scope>
    <source>
        <strain evidence="7 8">cv. Gransden 2004</strain>
    </source>
</reference>
<evidence type="ECO:0000256" key="4">
    <source>
        <dbReference type="PROSITE-ProRule" id="PRU00723"/>
    </source>
</evidence>
<evidence type="ECO:0000313" key="7">
    <source>
        <dbReference type="EnsemblPlants" id="PAC:32966600.CDS.1"/>
    </source>
</evidence>
<keyword evidence="2 4" id="KW-0863">Zinc-finger</keyword>
<feature type="compositionally biased region" description="Low complexity" evidence="5">
    <location>
        <begin position="290"/>
        <end position="304"/>
    </location>
</feature>
<dbReference type="GO" id="GO:0008270">
    <property type="term" value="F:zinc ion binding"/>
    <property type="evidence" value="ECO:0007669"/>
    <property type="project" value="UniProtKB-KW"/>
</dbReference>
<evidence type="ECO:0000256" key="5">
    <source>
        <dbReference type="SAM" id="MobiDB-lite"/>
    </source>
</evidence>
<dbReference type="EMBL" id="ABEU02000001">
    <property type="status" value="NOT_ANNOTATED_CDS"/>
    <property type="molecule type" value="Genomic_DNA"/>
</dbReference>
<evidence type="ECO:0000256" key="3">
    <source>
        <dbReference type="ARBA" id="ARBA00022833"/>
    </source>
</evidence>
<dbReference type="SUPFAM" id="SSF90229">
    <property type="entry name" value="CCCH zinc finger"/>
    <property type="match status" value="1"/>
</dbReference>
<dbReference type="Proteomes" id="UP000006727">
    <property type="component" value="Chromosome 1"/>
</dbReference>
<dbReference type="Pfam" id="PF00642">
    <property type="entry name" value="zf-CCCH"/>
    <property type="match status" value="1"/>
</dbReference>
<evidence type="ECO:0000313" key="8">
    <source>
        <dbReference type="Proteomes" id="UP000006727"/>
    </source>
</evidence>
<feature type="zinc finger region" description="C3H1-type" evidence="4">
    <location>
        <begin position="316"/>
        <end position="338"/>
    </location>
</feature>
<sequence>MNCYQNQSEEGTVFQMAPECRSSAPEPYHPLPISHTVTQSSNLHFPKQCQFRSETEPPSIAEAIFSSSGDDTNYFLLENTQLSMDSSLHCSRVCKCGHQQSEVSNPLRFRSFLGYLPEVEEEMSMPFPYSEHGSNISPPEVEFRYSYPQSLQGMGSGTTENKYGIIFSDTSNLGVRSSTGIPYFSTNTDEDHQRLEQDSSLNSSPSCCTLQTRSHEERKLLVYTPGNYPCREPDKFGVYNCDVSFLDSIYGCRNPHHEGMHSLGFNIHFQRHQSIHTPSMIRSKQPMCNSGSELPSSSSLSVSSDEMEHPQIKVGLYKTELCRSWEETGYCRYASKCQVI</sequence>
<dbReference type="Gramene" id="Pp3c1_21370V3.2">
    <property type="protein sequence ID" value="PAC:32966600.CDS.1"/>
    <property type="gene ID" value="Pp3c1_21370"/>
</dbReference>
<keyword evidence="1 4" id="KW-0479">Metal-binding</keyword>
<evidence type="ECO:0000259" key="6">
    <source>
        <dbReference type="PROSITE" id="PS50103"/>
    </source>
</evidence>
<dbReference type="InterPro" id="IPR036855">
    <property type="entry name" value="Znf_CCCH_sf"/>
</dbReference>